<protein>
    <submittedName>
        <fullName evidence="2">PilZ domain-containing protein</fullName>
    </submittedName>
</protein>
<dbReference type="RefSeq" id="WP_161390675.1">
    <property type="nucleotide sequence ID" value="NZ_JBHSCP010000001.1"/>
</dbReference>
<name>A0A6I4TV50_9SPHN</name>
<dbReference type="SUPFAM" id="SSF141371">
    <property type="entry name" value="PilZ domain-like"/>
    <property type="match status" value="1"/>
</dbReference>
<keyword evidence="3" id="KW-1185">Reference proteome</keyword>
<dbReference type="InterPro" id="IPR009875">
    <property type="entry name" value="PilZ_domain"/>
</dbReference>
<accession>A0A6I4TV50</accession>
<dbReference type="GO" id="GO:0035438">
    <property type="term" value="F:cyclic-di-GMP binding"/>
    <property type="evidence" value="ECO:0007669"/>
    <property type="project" value="InterPro"/>
</dbReference>
<proteinExistence type="predicted"/>
<evidence type="ECO:0000313" key="3">
    <source>
        <dbReference type="Proteomes" id="UP000469430"/>
    </source>
</evidence>
<feature type="domain" description="PilZ" evidence="1">
    <location>
        <begin position="17"/>
        <end position="93"/>
    </location>
</feature>
<dbReference type="Pfam" id="PF07238">
    <property type="entry name" value="PilZ"/>
    <property type="match status" value="1"/>
</dbReference>
<evidence type="ECO:0000313" key="2">
    <source>
        <dbReference type="EMBL" id="MXO99099.1"/>
    </source>
</evidence>
<sequence>MTGFDRADAYARAAQEDRSAVRGRIAIPAELRASGTRRFHTIVSDLSLSGFCASSVQILHPGTVCWLTLPGMGPMQSEIIWWEDNRCGGAFDRLLSPFVLESLFARHARRGQIQE</sequence>
<comment type="caution">
    <text evidence="2">The sequence shown here is derived from an EMBL/GenBank/DDBJ whole genome shotgun (WGS) entry which is preliminary data.</text>
</comment>
<dbReference type="EMBL" id="WTYJ01000001">
    <property type="protein sequence ID" value="MXO99099.1"/>
    <property type="molecule type" value="Genomic_DNA"/>
</dbReference>
<evidence type="ECO:0000259" key="1">
    <source>
        <dbReference type="Pfam" id="PF07238"/>
    </source>
</evidence>
<reference evidence="2 3" key="1">
    <citation type="submission" date="2019-12" db="EMBL/GenBank/DDBJ databases">
        <title>Genomic-based taxomic classification of the family Erythrobacteraceae.</title>
        <authorList>
            <person name="Xu L."/>
        </authorList>
    </citation>
    <scope>NUCLEOTIDE SEQUENCE [LARGE SCALE GENOMIC DNA]</scope>
    <source>
        <strain evidence="2 3">S36</strain>
    </source>
</reference>
<dbReference type="Proteomes" id="UP000469430">
    <property type="component" value="Unassembled WGS sequence"/>
</dbReference>
<organism evidence="2 3">
    <name type="scientific">Croceibacterium xixiisoli</name>
    <dbReference type="NCBI Taxonomy" id="1476466"/>
    <lineage>
        <taxon>Bacteria</taxon>
        <taxon>Pseudomonadati</taxon>
        <taxon>Pseudomonadota</taxon>
        <taxon>Alphaproteobacteria</taxon>
        <taxon>Sphingomonadales</taxon>
        <taxon>Erythrobacteraceae</taxon>
        <taxon>Croceibacterium</taxon>
    </lineage>
</organism>
<dbReference type="OrthoDB" id="9795572at2"/>
<dbReference type="AlphaFoldDB" id="A0A6I4TV50"/>
<gene>
    <name evidence="2" type="ORF">GRI97_08870</name>
</gene>